<reference evidence="2" key="1">
    <citation type="journal article" date="2021" name="bioRxiv">
        <title>Whole Genome Assembly and Annotation of Northern Wild Rice, Zizania palustris L., Supports a Whole Genome Duplication in the Zizania Genus.</title>
        <authorList>
            <person name="Haas M."/>
            <person name="Kono T."/>
            <person name="Macchietto M."/>
            <person name="Millas R."/>
            <person name="McGilp L."/>
            <person name="Shao M."/>
            <person name="Duquette J."/>
            <person name="Hirsch C.N."/>
            <person name="Kimball J."/>
        </authorList>
    </citation>
    <scope>NUCLEOTIDE SEQUENCE</scope>
    <source>
        <tissue evidence="2">Fresh leaf tissue</tissue>
    </source>
</reference>
<proteinExistence type="predicted"/>
<keyword evidence="3" id="KW-1185">Reference proteome</keyword>
<evidence type="ECO:0000313" key="2">
    <source>
        <dbReference type="EMBL" id="KAG8050916.1"/>
    </source>
</evidence>
<evidence type="ECO:0000256" key="1">
    <source>
        <dbReference type="SAM" id="MobiDB-lite"/>
    </source>
</evidence>
<gene>
    <name evidence="2" type="ORF">GUJ93_ZPchr0009g1916</name>
</gene>
<feature type="region of interest" description="Disordered" evidence="1">
    <location>
        <begin position="30"/>
        <end position="78"/>
    </location>
</feature>
<accession>A0A8J5S6Q6</accession>
<sequence length="78" mass="8125">MGHRGGAQYGEPGRWGVGVGADSRRLMGHKGRGVGLGDSPWGQALDEELGHETGSQGGGAAAWDETRGRGAGRLRRTR</sequence>
<name>A0A8J5S6Q6_ZIZPA</name>
<dbReference type="EMBL" id="JAAALK010000289">
    <property type="protein sequence ID" value="KAG8050916.1"/>
    <property type="molecule type" value="Genomic_DNA"/>
</dbReference>
<organism evidence="2 3">
    <name type="scientific">Zizania palustris</name>
    <name type="common">Northern wild rice</name>
    <dbReference type="NCBI Taxonomy" id="103762"/>
    <lineage>
        <taxon>Eukaryota</taxon>
        <taxon>Viridiplantae</taxon>
        <taxon>Streptophyta</taxon>
        <taxon>Embryophyta</taxon>
        <taxon>Tracheophyta</taxon>
        <taxon>Spermatophyta</taxon>
        <taxon>Magnoliopsida</taxon>
        <taxon>Liliopsida</taxon>
        <taxon>Poales</taxon>
        <taxon>Poaceae</taxon>
        <taxon>BOP clade</taxon>
        <taxon>Oryzoideae</taxon>
        <taxon>Oryzeae</taxon>
        <taxon>Zizaniinae</taxon>
        <taxon>Zizania</taxon>
    </lineage>
</organism>
<dbReference type="Proteomes" id="UP000729402">
    <property type="component" value="Unassembled WGS sequence"/>
</dbReference>
<protein>
    <submittedName>
        <fullName evidence="2">Uncharacterized protein</fullName>
    </submittedName>
</protein>
<reference evidence="2" key="2">
    <citation type="submission" date="2021-02" db="EMBL/GenBank/DDBJ databases">
        <authorList>
            <person name="Kimball J.A."/>
            <person name="Haas M.W."/>
            <person name="Macchietto M."/>
            <person name="Kono T."/>
            <person name="Duquette J."/>
            <person name="Shao M."/>
        </authorList>
    </citation>
    <scope>NUCLEOTIDE SEQUENCE</scope>
    <source>
        <tissue evidence="2">Fresh leaf tissue</tissue>
    </source>
</reference>
<evidence type="ECO:0000313" key="3">
    <source>
        <dbReference type="Proteomes" id="UP000729402"/>
    </source>
</evidence>
<dbReference type="AlphaFoldDB" id="A0A8J5S6Q6"/>
<comment type="caution">
    <text evidence="2">The sequence shown here is derived from an EMBL/GenBank/DDBJ whole genome shotgun (WGS) entry which is preliminary data.</text>
</comment>